<sequence length="174" mass="19732">MEQKAANRNVVSGQPCRTIWNNQIVAKEKEKEHYERTIPSDRHRQTWKQIKQQAPTGGDGTTAEKRGEAESEEGSDGICARRISRCSAFLSVPRQQAEGMALVFAPLRGETLRLFCQLAQKAGLYVSQHQQYDAQVMDVHLKMLREGKETYDENIHYPLLITLTKGPQPVSHTQ</sequence>
<organism evidence="1 2">
    <name type="scientific">Larimichthys crocea</name>
    <name type="common">Large yellow croaker</name>
    <name type="synonym">Pseudosciaena crocea</name>
    <dbReference type="NCBI Taxonomy" id="215358"/>
    <lineage>
        <taxon>Eukaryota</taxon>
        <taxon>Metazoa</taxon>
        <taxon>Chordata</taxon>
        <taxon>Craniata</taxon>
        <taxon>Vertebrata</taxon>
        <taxon>Euteleostomi</taxon>
        <taxon>Actinopterygii</taxon>
        <taxon>Neopterygii</taxon>
        <taxon>Teleostei</taxon>
        <taxon>Neoteleostei</taxon>
        <taxon>Acanthomorphata</taxon>
        <taxon>Eupercaria</taxon>
        <taxon>Sciaenidae</taxon>
        <taxon>Larimichthys</taxon>
    </lineage>
</organism>
<evidence type="ECO:0000313" key="1">
    <source>
        <dbReference type="EMBL" id="TMS04497.1"/>
    </source>
</evidence>
<evidence type="ECO:0000313" key="2">
    <source>
        <dbReference type="Proteomes" id="UP000793456"/>
    </source>
</evidence>
<dbReference type="Proteomes" id="UP000793456">
    <property type="component" value="Chromosome XXI"/>
</dbReference>
<name>A0ACD3QBJ8_LARCR</name>
<gene>
    <name evidence="1" type="ORF">E3U43_009654</name>
</gene>
<reference evidence="1" key="1">
    <citation type="submission" date="2018-11" db="EMBL/GenBank/DDBJ databases">
        <title>The sequence and de novo assembly of Larimichthys crocea genome using PacBio and Hi-C technologies.</title>
        <authorList>
            <person name="Xu P."/>
            <person name="Chen B."/>
            <person name="Zhou Z."/>
            <person name="Ke Q."/>
            <person name="Wu Y."/>
            <person name="Bai H."/>
            <person name="Pu F."/>
        </authorList>
    </citation>
    <scope>NUCLEOTIDE SEQUENCE</scope>
    <source>
        <tissue evidence="1">Muscle</tissue>
    </source>
</reference>
<comment type="caution">
    <text evidence="1">The sequence shown here is derived from an EMBL/GenBank/DDBJ whole genome shotgun (WGS) entry which is preliminary data.</text>
</comment>
<keyword evidence="2" id="KW-1185">Reference proteome</keyword>
<protein>
    <submittedName>
        <fullName evidence="1">Uncharacterized protein</fullName>
    </submittedName>
</protein>
<proteinExistence type="predicted"/>
<dbReference type="EMBL" id="CM011694">
    <property type="protein sequence ID" value="TMS04497.1"/>
    <property type="molecule type" value="Genomic_DNA"/>
</dbReference>
<accession>A0ACD3QBJ8</accession>